<dbReference type="STRING" id="988480.A0A075B1S6"/>
<feature type="transmembrane region" description="Helical" evidence="7">
    <location>
        <begin position="558"/>
        <end position="577"/>
    </location>
</feature>
<evidence type="ECO:0000256" key="1">
    <source>
        <dbReference type="ARBA" id="ARBA00004141"/>
    </source>
</evidence>
<feature type="transmembrane region" description="Helical" evidence="7">
    <location>
        <begin position="301"/>
        <end position="320"/>
    </location>
</feature>
<evidence type="ECO:0000256" key="5">
    <source>
        <dbReference type="ARBA" id="ARBA00023136"/>
    </source>
</evidence>
<dbReference type="HOGENOM" id="CLU_005170_8_0_1"/>
<feature type="transmembrane region" description="Helical" evidence="7">
    <location>
        <begin position="589"/>
        <end position="606"/>
    </location>
</feature>
<dbReference type="OMA" id="GYGLMYI"/>
<feature type="transmembrane region" description="Helical" evidence="7">
    <location>
        <begin position="700"/>
        <end position="722"/>
    </location>
</feature>
<feature type="region of interest" description="Disordered" evidence="6">
    <location>
        <begin position="114"/>
        <end position="133"/>
    </location>
</feature>
<dbReference type="InterPro" id="IPR004331">
    <property type="entry name" value="SPX_dom"/>
</dbReference>
<reference evidence="9 10" key="1">
    <citation type="journal article" date="2013" name="Curr. Biol.">
        <title>Shared signatures of parasitism and phylogenomics unite Cryptomycota and microsporidia.</title>
        <authorList>
            <person name="James T.Y."/>
            <person name="Pelin A."/>
            <person name="Bonen L."/>
            <person name="Ahrendt S."/>
            <person name="Sain D."/>
            <person name="Corradi N."/>
            <person name="Stajich J.E."/>
        </authorList>
    </citation>
    <scope>NUCLEOTIDE SEQUENCE [LARGE SCALE GENOMIC DNA]</scope>
    <source>
        <strain evidence="9 10">CSF55</strain>
    </source>
</reference>
<feature type="transmembrane region" description="Helical" evidence="7">
    <location>
        <begin position="469"/>
        <end position="491"/>
    </location>
</feature>
<proteinExistence type="predicted"/>
<evidence type="ECO:0000259" key="8">
    <source>
        <dbReference type="PROSITE" id="PS51382"/>
    </source>
</evidence>
<dbReference type="Proteomes" id="UP000030755">
    <property type="component" value="Unassembled WGS sequence"/>
</dbReference>
<organism evidence="9 10">
    <name type="scientific">Rozella allomycis (strain CSF55)</name>
    <dbReference type="NCBI Taxonomy" id="988480"/>
    <lineage>
        <taxon>Eukaryota</taxon>
        <taxon>Fungi</taxon>
        <taxon>Fungi incertae sedis</taxon>
        <taxon>Cryptomycota</taxon>
        <taxon>Cryptomycota incertae sedis</taxon>
        <taxon>Rozella</taxon>
    </lineage>
</organism>
<feature type="transmembrane region" description="Helical" evidence="7">
    <location>
        <begin position="651"/>
        <end position="680"/>
    </location>
</feature>
<dbReference type="Pfam" id="PF03105">
    <property type="entry name" value="SPX"/>
    <property type="match status" value="2"/>
</dbReference>
<accession>A0A075B1S6</accession>
<keyword evidence="2" id="KW-0813">Transport</keyword>
<gene>
    <name evidence="9" type="ORF">O9G_004110</name>
</gene>
<feature type="transmembrane region" description="Helical" evidence="7">
    <location>
        <begin position="429"/>
        <end position="457"/>
    </location>
</feature>
<dbReference type="PANTHER" id="PTHR10283:SF92">
    <property type="entry name" value="LOW-AFFINITY PHOSPHATE TRANSPORTER PHO91"/>
    <property type="match status" value="1"/>
</dbReference>
<keyword evidence="5 7" id="KW-0472">Membrane</keyword>
<feature type="transmembrane region" description="Helical" evidence="7">
    <location>
        <begin position="382"/>
        <end position="408"/>
    </location>
</feature>
<name>A0A075B1S6_ROZAC</name>
<dbReference type="EMBL" id="KE560919">
    <property type="protein sequence ID" value="EPZ34743.1"/>
    <property type="molecule type" value="Genomic_DNA"/>
</dbReference>
<keyword evidence="4 7" id="KW-1133">Transmembrane helix</keyword>
<protein>
    <submittedName>
        <fullName evidence="9">SPX domain-containing protein</fullName>
    </submittedName>
</protein>
<evidence type="ECO:0000256" key="3">
    <source>
        <dbReference type="ARBA" id="ARBA00022692"/>
    </source>
</evidence>
<dbReference type="CDD" id="cd01115">
    <property type="entry name" value="SLC13_permease"/>
    <property type="match status" value="1"/>
</dbReference>
<sequence>MKFAHSLQLNAKPEWSQEYINYSYLKRIISHIEKLKFEVMRTNFASGNDEELQLISSDAVDASQAALTEANESFVSTLEKELDKVCSFYSKTERRLLNELENITMAIREFEGVEHATKPSRQPSSWPKSPLSSPTLSFKNRFDQENVENIWENLKDEHVLKEKESMRMRLSELFIELNDLKEYIDTNYSGFKKILKKFDKCTEGTLKRTFMPVVDAHFSFKDGSVVQDAMDNLVKIYSRVICHENVGDAWTELKQQLKEHVAFERSTVWKDMIELERKAKPAVVLPAFETLPANVSFWQRYKSLILLCIAIILLLILLRVEIFKDRAQRNCFALFIFVSFLWSAEVIPLFITSFFVPFLAIILNVLKNDKGETLSPLDASPIVFQSMFSQVIVLLLGGFSIAAALSKFNIAKSLAVSVLSKSGNKPSNVLLANMFVATFLSMWISNVAAPVLCFSIIQPILRTLPNNHPFSKCLIIGIAMASNVGGMASPISSPQNVFALERMSLAGSAPSWLEWFFVSIPICLICDLLIWSFLVFIFNPSKGLPEVTPIRKTDDPISKQQILITLSTILTILLWCLNPILKQYTGEMGTIAILPIIIFFGTGILHKDDFNSFPWTVVMLASGGLVLGKAVKSSGLLSTIAAAIQSQMEGLGLWMILLIFCTLILIVTSFVSHTVGAMVILPIVQEVGQSLPNPHPKLLVLGGAFMCSGAMGLPVSGFPNITAMALEDQTGKPFLNAKDFLKVGIPCSLIAFACIISLGYGLMLLIGF</sequence>
<dbReference type="GO" id="GO:0006817">
    <property type="term" value="P:phosphate ion transport"/>
    <property type="evidence" value="ECO:0007669"/>
    <property type="project" value="TreeGrafter"/>
</dbReference>
<keyword evidence="3 7" id="KW-0812">Transmembrane</keyword>
<evidence type="ECO:0000256" key="4">
    <source>
        <dbReference type="ARBA" id="ARBA00022989"/>
    </source>
</evidence>
<evidence type="ECO:0000256" key="2">
    <source>
        <dbReference type="ARBA" id="ARBA00022448"/>
    </source>
</evidence>
<evidence type="ECO:0000256" key="7">
    <source>
        <dbReference type="SAM" id="Phobius"/>
    </source>
</evidence>
<feature type="transmembrane region" description="Helical" evidence="7">
    <location>
        <begin position="512"/>
        <end position="538"/>
    </location>
</feature>
<feature type="domain" description="SPX" evidence="8">
    <location>
        <begin position="1"/>
        <end position="212"/>
    </location>
</feature>
<dbReference type="PROSITE" id="PS51382">
    <property type="entry name" value="SPX"/>
    <property type="match status" value="1"/>
</dbReference>
<keyword evidence="10" id="KW-1185">Reference proteome</keyword>
<dbReference type="PANTHER" id="PTHR10283">
    <property type="entry name" value="SOLUTE CARRIER FAMILY 13 MEMBER"/>
    <property type="match status" value="1"/>
</dbReference>
<dbReference type="GO" id="GO:0005886">
    <property type="term" value="C:plasma membrane"/>
    <property type="evidence" value="ECO:0007669"/>
    <property type="project" value="TreeGrafter"/>
</dbReference>
<feature type="transmembrane region" description="Helical" evidence="7">
    <location>
        <begin position="612"/>
        <end position="631"/>
    </location>
</feature>
<evidence type="ECO:0000256" key="6">
    <source>
        <dbReference type="SAM" id="MobiDB-lite"/>
    </source>
</evidence>
<dbReference type="Pfam" id="PF03600">
    <property type="entry name" value="CitMHS"/>
    <property type="match status" value="1"/>
</dbReference>
<dbReference type="CDD" id="cd14478">
    <property type="entry name" value="SPX_PHO87_PHO90_like"/>
    <property type="match status" value="1"/>
</dbReference>
<feature type="transmembrane region" description="Helical" evidence="7">
    <location>
        <begin position="743"/>
        <end position="766"/>
    </location>
</feature>
<dbReference type="GO" id="GO:0005315">
    <property type="term" value="F:phosphate transmembrane transporter activity"/>
    <property type="evidence" value="ECO:0007669"/>
    <property type="project" value="TreeGrafter"/>
</dbReference>
<dbReference type="InterPro" id="IPR004680">
    <property type="entry name" value="Cit_transptr-like_dom"/>
</dbReference>
<feature type="transmembrane region" description="Helical" evidence="7">
    <location>
        <begin position="332"/>
        <end position="362"/>
    </location>
</feature>
<dbReference type="AlphaFoldDB" id="A0A075B1S6"/>
<evidence type="ECO:0000313" key="10">
    <source>
        <dbReference type="Proteomes" id="UP000030755"/>
    </source>
</evidence>
<comment type="subcellular location">
    <subcellularLocation>
        <location evidence="1">Membrane</location>
        <topology evidence="1">Multi-pass membrane protein</topology>
    </subcellularLocation>
</comment>
<evidence type="ECO:0000313" key="9">
    <source>
        <dbReference type="EMBL" id="EPZ34743.1"/>
    </source>
</evidence>
<feature type="compositionally biased region" description="Low complexity" evidence="6">
    <location>
        <begin position="123"/>
        <end position="133"/>
    </location>
</feature>
<dbReference type="OrthoDB" id="10260443at2759"/>
<dbReference type="GO" id="GO:0006797">
    <property type="term" value="P:polyphosphate metabolic process"/>
    <property type="evidence" value="ECO:0007669"/>
    <property type="project" value="TreeGrafter"/>
</dbReference>